<comment type="caution">
    <text evidence="2">The sequence shown here is derived from an EMBL/GenBank/DDBJ whole genome shotgun (WGS) entry which is preliminary data.</text>
</comment>
<dbReference type="AlphaFoldDB" id="A0A0F9H1N2"/>
<dbReference type="EMBL" id="LAZR01018318">
    <property type="protein sequence ID" value="KKL96856.1"/>
    <property type="molecule type" value="Genomic_DNA"/>
</dbReference>
<proteinExistence type="predicted"/>
<organism evidence="2">
    <name type="scientific">marine sediment metagenome</name>
    <dbReference type="NCBI Taxonomy" id="412755"/>
    <lineage>
        <taxon>unclassified sequences</taxon>
        <taxon>metagenomes</taxon>
        <taxon>ecological metagenomes</taxon>
    </lineage>
</organism>
<evidence type="ECO:0008006" key="3">
    <source>
        <dbReference type="Google" id="ProtNLM"/>
    </source>
</evidence>
<protein>
    <recommendedName>
        <fullName evidence="3">HNH nuclease domain-containing protein</fullName>
    </recommendedName>
</protein>
<sequence>MPKEAALAALYNSTRWKQLRSIQLRAHPLCQCPHCQAGTVRVRIANVVDHIVPHRGCPDLFFRKDNLMSMAKPCHDRHKQSQERGGKGFKGGCDDHGEPLDPTHWWND</sequence>
<reference evidence="2" key="1">
    <citation type="journal article" date="2015" name="Nature">
        <title>Complex archaea that bridge the gap between prokaryotes and eukaryotes.</title>
        <authorList>
            <person name="Spang A."/>
            <person name="Saw J.H."/>
            <person name="Jorgensen S.L."/>
            <person name="Zaremba-Niedzwiedzka K."/>
            <person name="Martijn J."/>
            <person name="Lind A.E."/>
            <person name="van Eijk R."/>
            <person name="Schleper C."/>
            <person name="Guy L."/>
            <person name="Ettema T.J."/>
        </authorList>
    </citation>
    <scope>NUCLEOTIDE SEQUENCE</scope>
</reference>
<evidence type="ECO:0000256" key="1">
    <source>
        <dbReference type="SAM" id="MobiDB-lite"/>
    </source>
</evidence>
<accession>A0A0F9H1N2</accession>
<feature type="region of interest" description="Disordered" evidence="1">
    <location>
        <begin position="73"/>
        <end position="108"/>
    </location>
</feature>
<feature type="compositionally biased region" description="Basic and acidic residues" evidence="1">
    <location>
        <begin position="79"/>
        <end position="108"/>
    </location>
</feature>
<gene>
    <name evidence="2" type="ORF">LCGC14_1840290</name>
</gene>
<name>A0A0F9H1N2_9ZZZZ</name>
<evidence type="ECO:0000313" key="2">
    <source>
        <dbReference type="EMBL" id="KKL96856.1"/>
    </source>
</evidence>